<dbReference type="EMBL" id="BFAD01000003">
    <property type="protein sequence ID" value="GBE80893.1"/>
    <property type="molecule type" value="Genomic_DNA"/>
</dbReference>
<feature type="region of interest" description="Disordered" evidence="1">
    <location>
        <begin position="205"/>
        <end position="225"/>
    </location>
</feature>
<comment type="caution">
    <text evidence="2">The sequence shown here is derived from an EMBL/GenBank/DDBJ whole genome shotgun (WGS) entry which is preliminary data.</text>
</comment>
<evidence type="ECO:0000313" key="2">
    <source>
        <dbReference type="EMBL" id="GBE80893.1"/>
    </source>
</evidence>
<name>A0A401GFL4_9APHY</name>
<dbReference type="GeneID" id="38777810"/>
<keyword evidence="3" id="KW-1185">Reference proteome</keyword>
<reference evidence="2 3" key="1">
    <citation type="journal article" date="2018" name="Sci. Rep.">
        <title>Genome sequence of the cauliflower mushroom Sparassis crispa (Hanabiratake) and its association with beneficial usage.</title>
        <authorList>
            <person name="Kiyama R."/>
            <person name="Furutani Y."/>
            <person name="Kawaguchi K."/>
            <person name="Nakanishi T."/>
        </authorList>
    </citation>
    <scope>NUCLEOTIDE SEQUENCE [LARGE SCALE GENOMIC DNA]</scope>
</reference>
<dbReference type="Proteomes" id="UP000287166">
    <property type="component" value="Unassembled WGS sequence"/>
</dbReference>
<gene>
    <name evidence="2" type="ORF">SCP_0306140</name>
</gene>
<evidence type="ECO:0000256" key="1">
    <source>
        <dbReference type="SAM" id="MobiDB-lite"/>
    </source>
</evidence>
<proteinExistence type="predicted"/>
<evidence type="ECO:0000313" key="3">
    <source>
        <dbReference type="Proteomes" id="UP000287166"/>
    </source>
</evidence>
<accession>A0A401GFL4</accession>
<dbReference type="InParanoid" id="A0A401GFL4"/>
<organism evidence="2 3">
    <name type="scientific">Sparassis crispa</name>
    <dbReference type="NCBI Taxonomy" id="139825"/>
    <lineage>
        <taxon>Eukaryota</taxon>
        <taxon>Fungi</taxon>
        <taxon>Dikarya</taxon>
        <taxon>Basidiomycota</taxon>
        <taxon>Agaricomycotina</taxon>
        <taxon>Agaricomycetes</taxon>
        <taxon>Polyporales</taxon>
        <taxon>Sparassidaceae</taxon>
        <taxon>Sparassis</taxon>
    </lineage>
</organism>
<protein>
    <submittedName>
        <fullName evidence="2">Uncharacterized protein</fullName>
    </submittedName>
</protein>
<sequence length="349" mass="39014">MSRANETSQTILAPKPQLPAARFSPVLLWQANINMEPEAEAQAPTIQQDTPIGYYHHLGTIHNPIPVDSAEVFWSPERSPASEHDGSAHYRLVPPTTWDDTSPNPYSSMENTACTQRGACWAEYLSSDSSIYSGSPVALSPGSPYARMWNECDANSPLARNQGSVFVRSLKRGDDEADNATMSPEELQEDEQWFLDLRSFSHISQRRYDPRTERPPTPPYTHRSQRICEPVDPEREVWISVDARGIHEEAFNLEQRLSFLDDEMETGGYWPILIEDSPASTPASRSPMLPLQPLPPLSRAGESACDKSGDSLDELLRYAERYLASTAKAAPEALSVPWLLADEDIIRDC</sequence>
<feature type="region of interest" description="Disordered" evidence="1">
    <location>
        <begin position="281"/>
        <end position="306"/>
    </location>
</feature>
<dbReference type="RefSeq" id="XP_027611806.1">
    <property type="nucleotide sequence ID" value="XM_027756005.1"/>
</dbReference>
<feature type="region of interest" description="Disordered" evidence="1">
    <location>
        <begin position="77"/>
        <end position="99"/>
    </location>
</feature>
<dbReference type="AlphaFoldDB" id="A0A401GFL4"/>